<accession>B6JEA2</accession>
<dbReference type="HOGENOM" id="CLU_1853172_0_0_5"/>
<organism evidence="1 2">
    <name type="scientific">Afipia carboxidovorans (strain ATCC 49405 / DSM 1227 / KCTC 32145 / OM5)</name>
    <name type="common">Oligotropha carboxidovorans</name>
    <dbReference type="NCBI Taxonomy" id="504832"/>
    <lineage>
        <taxon>Bacteria</taxon>
        <taxon>Pseudomonadati</taxon>
        <taxon>Pseudomonadota</taxon>
        <taxon>Alphaproteobacteria</taxon>
        <taxon>Hyphomicrobiales</taxon>
        <taxon>Nitrobacteraceae</taxon>
        <taxon>Afipia</taxon>
    </lineage>
</organism>
<proteinExistence type="predicted"/>
<sequence length="138" mass="15156">MTLETLTKDERKEIQAIVEGLDNAAEEIRKSIAPQVHAIGAIEGIRDEFLMARGDLEVAGYCVGCECILFHGDRGYHYEDGEISCIDCSPTWADAEESFKAAAGDDEEHAEAYADFKSRMEEHVAGGGSVNEKIPYII</sequence>
<dbReference type="Proteomes" id="UP000007730">
    <property type="component" value="Chromosome"/>
</dbReference>
<dbReference type="STRING" id="504832.OCA5_c24360"/>
<reference evidence="1 2" key="1">
    <citation type="journal article" date="2011" name="J. Bacteriol.">
        <title>Complete genome sequences of the chemolithoautotrophic Oligotropha carboxidovorans strains OM4 and OM5.</title>
        <authorList>
            <person name="Volland S."/>
            <person name="Rachinger M."/>
            <person name="Strittmatter A."/>
            <person name="Daniel R."/>
            <person name="Gottschalk G."/>
            <person name="Meyer O."/>
        </authorList>
    </citation>
    <scope>NUCLEOTIDE SEQUENCE [LARGE SCALE GENOMIC DNA]</scope>
    <source>
        <strain evidence="2">ATCC 49405 / DSM 1227 / KCTC 32145 / OM5</strain>
    </source>
</reference>
<gene>
    <name evidence="1" type="ordered locus">OCA5_c24360</name>
</gene>
<dbReference type="KEGG" id="oca:OCAR_5560"/>
<dbReference type="EMBL" id="CP002826">
    <property type="protein sequence ID" value="AEI07132.1"/>
    <property type="molecule type" value="Genomic_DNA"/>
</dbReference>
<dbReference type="KEGG" id="ocg:OCA5_c24360"/>
<keyword evidence="2" id="KW-1185">Reference proteome</keyword>
<dbReference type="RefSeq" id="WP_012562720.1">
    <property type="nucleotide sequence ID" value="NC_011386.1"/>
</dbReference>
<protein>
    <submittedName>
        <fullName evidence="1">Uncharacterized protein</fullName>
    </submittedName>
</protein>
<name>B6JEA2_AFIC5</name>
<evidence type="ECO:0000313" key="2">
    <source>
        <dbReference type="Proteomes" id="UP000007730"/>
    </source>
</evidence>
<evidence type="ECO:0000313" key="1">
    <source>
        <dbReference type="EMBL" id="AEI07132.1"/>
    </source>
</evidence>
<dbReference type="AlphaFoldDB" id="B6JEA2"/>